<dbReference type="InterPro" id="IPR036282">
    <property type="entry name" value="Glutathione-S-Trfase_C_sf"/>
</dbReference>
<dbReference type="EMBL" id="JBIMZQ010000074">
    <property type="protein sequence ID" value="KAL3656747.1"/>
    <property type="molecule type" value="Genomic_DNA"/>
</dbReference>
<evidence type="ECO:0008006" key="3">
    <source>
        <dbReference type="Google" id="ProtNLM"/>
    </source>
</evidence>
<gene>
    <name evidence="1" type="ORF">V7S43_018306</name>
</gene>
<dbReference type="InterPro" id="IPR016639">
    <property type="entry name" value="GST_Omega/GSH"/>
</dbReference>
<sequence length="310" mass="34497">MSKPAPYDFQIEPNVDAQFPSEKGRYHLYVTYACPFACRALAARNLKGLQYIVGLSVALPVPHKTKPNDPADTHMGWVFVDPEATPTITGIDGKSYSTEGCIPDTVNHVATVRELYEKVDPAPRPFSVPVLWDTKKETIVSEQSAGILRTLDSGFRDVVQSEVQLYPEELQTEIDAANDSVVADVTTRLLKKLMARTPEEAQAAMVFAFAAIEKLDEMLANTRYLVGQTVTEADVRMFHSLIRLDVSQQKHDEKHLTDYANVVGYLRDLYQIGLNSSVNWDHVKLGVESKCPVVIANGPFVDYTTAHKRG</sequence>
<dbReference type="FunFam" id="3.40.30.10:FF:000296">
    <property type="entry name" value="Glutathione S-transferase"/>
    <property type="match status" value="1"/>
</dbReference>
<evidence type="ECO:0000313" key="2">
    <source>
        <dbReference type="Proteomes" id="UP001632037"/>
    </source>
</evidence>
<dbReference type="Gene3D" id="3.40.30.10">
    <property type="entry name" value="Glutaredoxin"/>
    <property type="match status" value="1"/>
</dbReference>
<protein>
    <recommendedName>
        <fullName evidence="3">GST C-terminal domain-containing protein</fullName>
    </recommendedName>
</protein>
<comment type="caution">
    <text evidence="1">The sequence shown here is derived from an EMBL/GenBank/DDBJ whole genome shotgun (WGS) entry which is preliminary data.</text>
</comment>
<organism evidence="1 2">
    <name type="scientific">Phytophthora oleae</name>
    <dbReference type="NCBI Taxonomy" id="2107226"/>
    <lineage>
        <taxon>Eukaryota</taxon>
        <taxon>Sar</taxon>
        <taxon>Stramenopiles</taxon>
        <taxon>Oomycota</taxon>
        <taxon>Peronosporomycetes</taxon>
        <taxon>Peronosporales</taxon>
        <taxon>Peronosporaceae</taxon>
        <taxon>Phytophthora</taxon>
    </lineage>
</organism>
<evidence type="ECO:0000313" key="1">
    <source>
        <dbReference type="EMBL" id="KAL3656747.1"/>
    </source>
</evidence>
<accession>A0ABD3EQM8</accession>
<dbReference type="Proteomes" id="UP001632037">
    <property type="component" value="Unassembled WGS sequence"/>
</dbReference>
<reference evidence="1 2" key="1">
    <citation type="submission" date="2024-09" db="EMBL/GenBank/DDBJ databases">
        <title>Genome sequencing and assembly of Phytophthora oleae, isolate VK10A, causative agent of rot of olive drupes.</title>
        <authorList>
            <person name="Conti Taguali S."/>
            <person name="Riolo M."/>
            <person name="La Spada F."/>
            <person name="Cacciola S.O."/>
            <person name="Dionisio G."/>
        </authorList>
    </citation>
    <scope>NUCLEOTIDE SEQUENCE [LARGE SCALE GENOMIC DNA]</scope>
    <source>
        <strain evidence="1 2">VK10A</strain>
    </source>
</reference>
<dbReference type="AlphaFoldDB" id="A0ABD3EQM8"/>
<dbReference type="PANTHER" id="PTHR32419:SF6">
    <property type="entry name" value="GLUTATHIONE S-TRANSFERASE OMEGA-LIKE 1-RELATED"/>
    <property type="match status" value="1"/>
</dbReference>
<dbReference type="Gene3D" id="1.20.1050.10">
    <property type="match status" value="1"/>
</dbReference>
<dbReference type="Pfam" id="PF13410">
    <property type="entry name" value="GST_C_2"/>
    <property type="match status" value="1"/>
</dbReference>
<name>A0ABD3EQM8_9STRA</name>
<dbReference type="InterPro" id="IPR036249">
    <property type="entry name" value="Thioredoxin-like_sf"/>
</dbReference>
<dbReference type="SUPFAM" id="SSF52833">
    <property type="entry name" value="Thioredoxin-like"/>
    <property type="match status" value="1"/>
</dbReference>
<keyword evidence="2" id="KW-1185">Reference proteome</keyword>
<proteinExistence type="predicted"/>
<dbReference type="SUPFAM" id="SSF47616">
    <property type="entry name" value="GST C-terminal domain-like"/>
    <property type="match status" value="1"/>
</dbReference>
<dbReference type="PANTHER" id="PTHR32419">
    <property type="entry name" value="GLUTATHIONYL-HYDROQUINONE REDUCTASE"/>
    <property type="match status" value="1"/>
</dbReference>